<dbReference type="Gene3D" id="2.60.40.790">
    <property type="match status" value="1"/>
</dbReference>
<dbReference type="OMA" id="FELHCEL"/>
<dbReference type="Proteomes" id="UP000242381">
    <property type="component" value="Unassembled WGS sequence"/>
</dbReference>
<evidence type="ECO:0000256" key="3">
    <source>
        <dbReference type="RuleBase" id="RU003616"/>
    </source>
</evidence>
<reference evidence="6 7" key="1">
    <citation type="journal article" date="2016" name="Proc. Natl. Acad. Sci. U.S.A.">
        <title>Lipid metabolic changes in an early divergent fungus govern the establishment of a mutualistic symbiosis with endobacteria.</title>
        <authorList>
            <person name="Lastovetsky O.A."/>
            <person name="Gaspar M.L."/>
            <person name="Mondo S.J."/>
            <person name="LaButti K.M."/>
            <person name="Sandor L."/>
            <person name="Grigoriev I.V."/>
            <person name="Henry S.A."/>
            <person name="Pawlowska T.E."/>
        </authorList>
    </citation>
    <scope>NUCLEOTIDE SEQUENCE [LARGE SCALE GENOMIC DNA]</scope>
    <source>
        <strain evidence="6 7">ATCC 11559</strain>
    </source>
</reference>
<feature type="region of interest" description="Disordered" evidence="4">
    <location>
        <begin position="90"/>
        <end position="114"/>
    </location>
</feature>
<comment type="similarity">
    <text evidence="2 3">Belongs to the small heat shock protein (HSP20) family.</text>
</comment>
<organism evidence="6 7">
    <name type="scientific">Rhizopus microsporus</name>
    <dbReference type="NCBI Taxonomy" id="58291"/>
    <lineage>
        <taxon>Eukaryota</taxon>
        <taxon>Fungi</taxon>
        <taxon>Fungi incertae sedis</taxon>
        <taxon>Mucoromycota</taxon>
        <taxon>Mucoromycotina</taxon>
        <taxon>Mucoromycetes</taxon>
        <taxon>Mucorales</taxon>
        <taxon>Mucorineae</taxon>
        <taxon>Rhizopodaceae</taxon>
        <taxon>Rhizopus</taxon>
    </lineage>
</organism>
<gene>
    <name evidence="6" type="ORF">BCV71DRAFT_229051</name>
</gene>
<evidence type="ECO:0000313" key="6">
    <source>
        <dbReference type="EMBL" id="ORE14796.1"/>
    </source>
</evidence>
<sequence length="171" mass="19860">MALTQRFFTDAFRDMDRTFALLDDPDFLDKARRSLSSASNAVQMRHPPTDLIETESNFELHCELPGYDKKDIHIEMTDDNTIVISGDVQKEKQTSLEDAKKKKKKTNKNEQETTNMTPKWWKNERVHRSFQRTFSLPSPVKSDGITATYENGVLKVIVPKQGRETKRIRIE</sequence>
<protein>
    <submittedName>
        <fullName evidence="6">HSP20-like chaperone</fullName>
    </submittedName>
</protein>
<dbReference type="PANTHER" id="PTHR11527">
    <property type="entry name" value="HEAT-SHOCK PROTEIN 20 FAMILY MEMBER"/>
    <property type="match status" value="1"/>
</dbReference>
<feature type="compositionally biased region" description="Basic and acidic residues" evidence="4">
    <location>
        <begin position="90"/>
        <end position="100"/>
    </location>
</feature>
<evidence type="ECO:0000256" key="2">
    <source>
        <dbReference type="PROSITE-ProRule" id="PRU00285"/>
    </source>
</evidence>
<evidence type="ECO:0000256" key="4">
    <source>
        <dbReference type="SAM" id="MobiDB-lite"/>
    </source>
</evidence>
<dbReference type="PROSITE" id="PS01031">
    <property type="entry name" value="SHSP"/>
    <property type="match status" value="1"/>
</dbReference>
<dbReference type="AlphaFoldDB" id="A0A0A1PJI7"/>
<dbReference type="InterPro" id="IPR008978">
    <property type="entry name" value="HSP20-like_chaperone"/>
</dbReference>
<evidence type="ECO:0000259" key="5">
    <source>
        <dbReference type="PROSITE" id="PS01031"/>
    </source>
</evidence>
<evidence type="ECO:0000256" key="1">
    <source>
        <dbReference type="ARBA" id="ARBA00023016"/>
    </source>
</evidence>
<dbReference type="InterPro" id="IPR031107">
    <property type="entry name" value="Small_HSP"/>
</dbReference>
<accession>A0A0A1PJI7</accession>
<dbReference type="Pfam" id="PF00011">
    <property type="entry name" value="HSP20"/>
    <property type="match status" value="1"/>
</dbReference>
<dbReference type="InterPro" id="IPR002068">
    <property type="entry name" value="A-crystallin/Hsp20_dom"/>
</dbReference>
<feature type="domain" description="SHSP" evidence="5">
    <location>
        <begin position="40"/>
        <end position="171"/>
    </location>
</feature>
<evidence type="ECO:0000313" key="7">
    <source>
        <dbReference type="Proteomes" id="UP000242381"/>
    </source>
</evidence>
<dbReference type="VEuPathDB" id="FungiDB:BCV72DRAFT_255964"/>
<dbReference type="CDD" id="cd06464">
    <property type="entry name" value="ACD_sHsps-like"/>
    <property type="match status" value="1"/>
</dbReference>
<name>A0A0A1PJI7_RHIZD</name>
<dbReference type="EMBL" id="KV921452">
    <property type="protein sequence ID" value="ORE14796.1"/>
    <property type="molecule type" value="Genomic_DNA"/>
</dbReference>
<dbReference type="SUPFAM" id="SSF49764">
    <property type="entry name" value="HSP20-like chaperones"/>
    <property type="match status" value="1"/>
</dbReference>
<proteinExistence type="inferred from homology"/>
<keyword evidence="1" id="KW-0346">Stress response</keyword>